<accession>A0A853C291</accession>
<dbReference type="Gene3D" id="1.20.1250.20">
    <property type="entry name" value="MFS general substrate transporter like domains"/>
    <property type="match status" value="1"/>
</dbReference>
<dbReference type="GO" id="GO:0005886">
    <property type="term" value="C:plasma membrane"/>
    <property type="evidence" value="ECO:0007669"/>
    <property type="project" value="UniProtKB-SubCell"/>
</dbReference>
<evidence type="ECO:0000256" key="5">
    <source>
        <dbReference type="ARBA" id="ARBA00023136"/>
    </source>
</evidence>
<evidence type="ECO:0000256" key="6">
    <source>
        <dbReference type="SAM" id="Phobius"/>
    </source>
</evidence>
<comment type="subcellular location">
    <subcellularLocation>
        <location evidence="1">Cell membrane</location>
        <topology evidence="1">Multi-pass membrane protein</topology>
    </subcellularLocation>
</comment>
<name>A0A853C291_9ACTN</name>
<feature type="transmembrane region" description="Helical" evidence="6">
    <location>
        <begin position="214"/>
        <end position="236"/>
    </location>
</feature>
<dbReference type="InterPro" id="IPR036259">
    <property type="entry name" value="MFS_trans_sf"/>
</dbReference>
<feature type="domain" description="Major facilitator superfamily (MFS) profile" evidence="7">
    <location>
        <begin position="18"/>
        <end position="387"/>
    </location>
</feature>
<keyword evidence="2" id="KW-1003">Cell membrane</keyword>
<dbReference type="PROSITE" id="PS50850">
    <property type="entry name" value="MFS"/>
    <property type="match status" value="1"/>
</dbReference>
<organism evidence="8 9">
    <name type="scientific">Nocardioides thalensis</name>
    <dbReference type="NCBI Taxonomy" id="1914755"/>
    <lineage>
        <taxon>Bacteria</taxon>
        <taxon>Bacillati</taxon>
        <taxon>Actinomycetota</taxon>
        <taxon>Actinomycetes</taxon>
        <taxon>Propionibacteriales</taxon>
        <taxon>Nocardioidaceae</taxon>
        <taxon>Nocardioides</taxon>
    </lineage>
</organism>
<evidence type="ECO:0000313" key="9">
    <source>
        <dbReference type="Proteomes" id="UP000530424"/>
    </source>
</evidence>
<feature type="transmembrane region" description="Helical" evidence="6">
    <location>
        <begin position="173"/>
        <end position="193"/>
    </location>
</feature>
<dbReference type="InterPro" id="IPR020846">
    <property type="entry name" value="MFS_dom"/>
</dbReference>
<feature type="transmembrane region" description="Helical" evidence="6">
    <location>
        <begin position="51"/>
        <end position="72"/>
    </location>
</feature>
<dbReference type="AlphaFoldDB" id="A0A853C291"/>
<dbReference type="Pfam" id="PF07690">
    <property type="entry name" value="MFS_1"/>
    <property type="match status" value="1"/>
</dbReference>
<evidence type="ECO:0000259" key="7">
    <source>
        <dbReference type="PROSITE" id="PS50850"/>
    </source>
</evidence>
<feature type="transmembrane region" description="Helical" evidence="6">
    <location>
        <begin position="335"/>
        <end position="358"/>
    </location>
</feature>
<keyword evidence="4 6" id="KW-1133">Transmembrane helix</keyword>
<feature type="transmembrane region" description="Helical" evidence="6">
    <location>
        <begin position="301"/>
        <end position="323"/>
    </location>
</feature>
<proteinExistence type="predicted"/>
<dbReference type="GO" id="GO:0022857">
    <property type="term" value="F:transmembrane transporter activity"/>
    <property type="evidence" value="ECO:0007669"/>
    <property type="project" value="InterPro"/>
</dbReference>
<evidence type="ECO:0000256" key="3">
    <source>
        <dbReference type="ARBA" id="ARBA00022692"/>
    </source>
</evidence>
<dbReference type="InterPro" id="IPR011701">
    <property type="entry name" value="MFS"/>
</dbReference>
<dbReference type="PANTHER" id="PTHR43124:SF3">
    <property type="entry name" value="CHLORAMPHENICOL EFFLUX PUMP RV0191"/>
    <property type="match status" value="1"/>
</dbReference>
<gene>
    <name evidence="8" type="ORF">HNR19_001999</name>
</gene>
<dbReference type="RefSeq" id="WP_179667800.1">
    <property type="nucleotide sequence ID" value="NZ_JACCFP010000001.1"/>
</dbReference>
<dbReference type="SUPFAM" id="SSF103473">
    <property type="entry name" value="MFS general substrate transporter"/>
    <property type="match status" value="1"/>
</dbReference>
<comment type="caution">
    <text evidence="8">The sequence shown here is derived from an EMBL/GenBank/DDBJ whole genome shotgun (WGS) entry which is preliminary data.</text>
</comment>
<keyword evidence="5 6" id="KW-0472">Membrane</keyword>
<dbReference type="InterPro" id="IPR050189">
    <property type="entry name" value="MFS_Efflux_Transporters"/>
</dbReference>
<reference evidence="8 9" key="1">
    <citation type="submission" date="2020-07" db="EMBL/GenBank/DDBJ databases">
        <title>Sequencing the genomes of 1000 actinobacteria strains.</title>
        <authorList>
            <person name="Klenk H.-P."/>
        </authorList>
    </citation>
    <scope>NUCLEOTIDE SEQUENCE [LARGE SCALE GENOMIC DNA]</scope>
    <source>
        <strain evidence="8 9">DSM 103833</strain>
    </source>
</reference>
<keyword evidence="3 6" id="KW-0812">Transmembrane</keyword>
<evidence type="ECO:0000256" key="2">
    <source>
        <dbReference type="ARBA" id="ARBA00022475"/>
    </source>
</evidence>
<dbReference type="EMBL" id="JACCFP010000001">
    <property type="protein sequence ID" value="NYJ01301.1"/>
    <property type="molecule type" value="Genomic_DNA"/>
</dbReference>
<feature type="transmembrane region" description="Helical" evidence="6">
    <location>
        <begin position="142"/>
        <end position="161"/>
    </location>
</feature>
<evidence type="ECO:0000256" key="4">
    <source>
        <dbReference type="ARBA" id="ARBA00022989"/>
    </source>
</evidence>
<evidence type="ECO:0000313" key="8">
    <source>
        <dbReference type="EMBL" id="NYJ01301.1"/>
    </source>
</evidence>
<feature type="transmembrane region" description="Helical" evidence="6">
    <location>
        <begin position="109"/>
        <end position="130"/>
    </location>
</feature>
<feature type="transmembrane region" description="Helical" evidence="6">
    <location>
        <begin position="278"/>
        <end position="295"/>
    </location>
</feature>
<protein>
    <submittedName>
        <fullName evidence="8">Putative MFS family arabinose efflux permease</fullName>
    </submittedName>
</protein>
<dbReference type="PANTHER" id="PTHR43124">
    <property type="entry name" value="PURINE EFFLUX PUMP PBUE"/>
    <property type="match status" value="1"/>
</dbReference>
<feature type="transmembrane region" description="Helical" evidence="6">
    <location>
        <begin position="248"/>
        <end position="266"/>
    </location>
</feature>
<dbReference type="Proteomes" id="UP000530424">
    <property type="component" value="Unassembled WGS sequence"/>
</dbReference>
<feature type="transmembrane region" description="Helical" evidence="6">
    <location>
        <begin position="84"/>
        <end position="103"/>
    </location>
</feature>
<evidence type="ECO:0000256" key="1">
    <source>
        <dbReference type="ARBA" id="ARBA00004651"/>
    </source>
</evidence>
<keyword evidence="9" id="KW-1185">Reference proteome</keyword>
<sequence>MTIQTAAPTPVTATPWLALGALGLATFATVTTELMPSGVLPTMSRDLGVSTAAGGLLVTAWALTIVLTSLLLVRSTSAVRRRTLVVGAMVVVAAANVGTALAPTFALAIGARIAAAGAHGLFWAVVVAYAASLVDPSKVGRALAVVLAGPTFAGLVGLPAGAAVADAVGWRPLFASLAVVVVVVAAVVWTVVPDAPRSAAPAAATGGWDRSAKPVLLTAIAGGLVLVGHFAVFTFVAPLTAAHVGDGAVPTMLLVLGVGGLVGTLVSGQVVDRWPGAAYPVSAALFVASLAGLALGPTYWVVAAVWGVLVGLFPVALQSRVMAQASPGFRDQAGAIVMTVLNLGLALGAALGSAVTAVADVVAVPLWAAALAALAAVPLAMASRSARDAG</sequence>
<feature type="transmembrane region" description="Helical" evidence="6">
    <location>
        <begin position="364"/>
        <end position="382"/>
    </location>
</feature>